<evidence type="ECO:0000313" key="2">
    <source>
        <dbReference type="EMBL" id="GAA4442308.1"/>
    </source>
</evidence>
<feature type="transmembrane region" description="Helical" evidence="1">
    <location>
        <begin position="6"/>
        <end position="25"/>
    </location>
</feature>
<reference evidence="3" key="1">
    <citation type="journal article" date="2019" name="Int. J. Syst. Evol. Microbiol.">
        <title>The Global Catalogue of Microorganisms (GCM) 10K type strain sequencing project: providing services to taxonomists for standard genome sequencing and annotation.</title>
        <authorList>
            <consortium name="The Broad Institute Genomics Platform"/>
            <consortium name="The Broad Institute Genome Sequencing Center for Infectious Disease"/>
            <person name="Wu L."/>
            <person name="Ma J."/>
        </authorList>
    </citation>
    <scope>NUCLEOTIDE SEQUENCE [LARGE SCALE GENOMIC DNA]</scope>
    <source>
        <strain evidence="3">JCM 31920</strain>
    </source>
</reference>
<dbReference type="EMBL" id="BAABEY010000026">
    <property type="protein sequence ID" value="GAA4442308.1"/>
    <property type="molecule type" value="Genomic_DNA"/>
</dbReference>
<evidence type="ECO:0000256" key="1">
    <source>
        <dbReference type="SAM" id="Phobius"/>
    </source>
</evidence>
<evidence type="ECO:0000313" key="3">
    <source>
        <dbReference type="Proteomes" id="UP001501508"/>
    </source>
</evidence>
<keyword evidence="1" id="KW-1133">Transmembrane helix</keyword>
<gene>
    <name evidence="2" type="ORF">GCM10023091_28870</name>
</gene>
<organism evidence="2 3">
    <name type="scientific">Ravibacter arvi</name>
    <dbReference type="NCBI Taxonomy" id="2051041"/>
    <lineage>
        <taxon>Bacteria</taxon>
        <taxon>Pseudomonadati</taxon>
        <taxon>Bacteroidota</taxon>
        <taxon>Cytophagia</taxon>
        <taxon>Cytophagales</taxon>
        <taxon>Spirosomataceae</taxon>
        <taxon>Ravibacter</taxon>
    </lineage>
</organism>
<proteinExistence type="predicted"/>
<comment type="caution">
    <text evidence="2">The sequence shown here is derived from an EMBL/GenBank/DDBJ whole genome shotgun (WGS) entry which is preliminary data.</text>
</comment>
<sequence length="179" mass="20465">MTGRKIMGIIVLAIASFCLILYATVKTKSKNVGQYEPFKEWVGKTVVLKRETVLFKEKNANGKYPYLLADSLHPQWPYIRDRKNLTDPDLAEVMKFPAGAKLEIERATQFTNGVSGTSSPTMSGTLHSGGNLYKISYQWGEMDIAKFFDKIEKCWRFHQAPWQDKTDTAFYALPQAAWW</sequence>
<dbReference type="Proteomes" id="UP001501508">
    <property type="component" value="Unassembled WGS sequence"/>
</dbReference>
<keyword evidence="1" id="KW-0812">Transmembrane</keyword>
<keyword evidence="1" id="KW-0472">Membrane</keyword>
<dbReference type="RefSeq" id="WP_345030406.1">
    <property type="nucleotide sequence ID" value="NZ_BAABEY010000026.1"/>
</dbReference>
<accession>A0ABP8M314</accession>
<keyword evidence="3" id="KW-1185">Reference proteome</keyword>
<protein>
    <submittedName>
        <fullName evidence="2">Uncharacterized protein</fullName>
    </submittedName>
</protein>
<name>A0ABP8M314_9BACT</name>